<evidence type="ECO:0000313" key="1">
    <source>
        <dbReference type="EMBL" id="KAI3723445.1"/>
    </source>
</evidence>
<reference evidence="1 2" key="2">
    <citation type="journal article" date="2022" name="Mol. Ecol. Resour.">
        <title>The genomes of chicory, endive, great burdock and yacon provide insights into Asteraceae paleo-polyploidization history and plant inulin production.</title>
        <authorList>
            <person name="Fan W."/>
            <person name="Wang S."/>
            <person name="Wang H."/>
            <person name="Wang A."/>
            <person name="Jiang F."/>
            <person name="Liu H."/>
            <person name="Zhao H."/>
            <person name="Xu D."/>
            <person name="Zhang Y."/>
        </authorList>
    </citation>
    <scope>NUCLEOTIDE SEQUENCE [LARGE SCALE GENOMIC DNA]</scope>
    <source>
        <strain evidence="2">cv. Punajuju</strain>
        <tissue evidence="1">Leaves</tissue>
    </source>
</reference>
<accession>A0ACB9BN85</accession>
<name>A0ACB9BN85_CICIN</name>
<proteinExistence type="predicted"/>
<protein>
    <submittedName>
        <fullName evidence="1">Uncharacterized protein</fullName>
    </submittedName>
</protein>
<organism evidence="1 2">
    <name type="scientific">Cichorium intybus</name>
    <name type="common">Chicory</name>
    <dbReference type="NCBI Taxonomy" id="13427"/>
    <lineage>
        <taxon>Eukaryota</taxon>
        <taxon>Viridiplantae</taxon>
        <taxon>Streptophyta</taxon>
        <taxon>Embryophyta</taxon>
        <taxon>Tracheophyta</taxon>
        <taxon>Spermatophyta</taxon>
        <taxon>Magnoliopsida</taxon>
        <taxon>eudicotyledons</taxon>
        <taxon>Gunneridae</taxon>
        <taxon>Pentapetalae</taxon>
        <taxon>asterids</taxon>
        <taxon>campanulids</taxon>
        <taxon>Asterales</taxon>
        <taxon>Asteraceae</taxon>
        <taxon>Cichorioideae</taxon>
        <taxon>Cichorieae</taxon>
        <taxon>Cichoriinae</taxon>
        <taxon>Cichorium</taxon>
    </lineage>
</organism>
<comment type="caution">
    <text evidence="1">The sequence shown here is derived from an EMBL/GenBank/DDBJ whole genome shotgun (WGS) entry which is preliminary data.</text>
</comment>
<dbReference type="EMBL" id="CM042014">
    <property type="protein sequence ID" value="KAI3723445.1"/>
    <property type="molecule type" value="Genomic_DNA"/>
</dbReference>
<keyword evidence="2" id="KW-1185">Reference proteome</keyword>
<sequence>MRFLRAPGWRWGVIPRPIWWVLSGMRLTKAHVFFGESANRLEQMLAVSVDRSSLQQELDAARAELVKREGLLGDFQSQVASLQVVREEVVQLKEQTSLLAREKTELEGALLAVKSENEGLHIQLENAERDAAERDRVAQAKTQALEEAEADLSWLLTNGIIGVVDLVMESRDFGMGVHRLREVCVAAGQAQGYARAIKDMKAGKEIAAEEEEPPLDVGLEVDEAVDAFMNVDYATAFKLGELGVPDLKALLDPNGVAGPSRS</sequence>
<dbReference type="Proteomes" id="UP001055811">
    <property type="component" value="Linkage Group LG06"/>
</dbReference>
<evidence type="ECO:0000313" key="2">
    <source>
        <dbReference type="Proteomes" id="UP001055811"/>
    </source>
</evidence>
<gene>
    <name evidence="1" type="ORF">L2E82_35024</name>
</gene>
<reference evidence="2" key="1">
    <citation type="journal article" date="2022" name="Mol. Ecol. Resour.">
        <title>The genomes of chicory, endive, great burdock and yacon provide insights into Asteraceae palaeo-polyploidization history and plant inulin production.</title>
        <authorList>
            <person name="Fan W."/>
            <person name="Wang S."/>
            <person name="Wang H."/>
            <person name="Wang A."/>
            <person name="Jiang F."/>
            <person name="Liu H."/>
            <person name="Zhao H."/>
            <person name="Xu D."/>
            <person name="Zhang Y."/>
        </authorList>
    </citation>
    <scope>NUCLEOTIDE SEQUENCE [LARGE SCALE GENOMIC DNA]</scope>
    <source>
        <strain evidence="2">cv. Punajuju</strain>
    </source>
</reference>